<evidence type="ECO:0000256" key="1">
    <source>
        <dbReference type="SAM" id="MobiDB-lite"/>
    </source>
</evidence>
<sequence>MGDGGKATLIGQKRGQEEEQGGPPPKKEEKQTGNGGVSDSGGHASMADIICERNRSKLALNTGSQHSI</sequence>
<feature type="region of interest" description="Disordered" evidence="1">
    <location>
        <begin position="1"/>
        <end position="68"/>
    </location>
</feature>
<comment type="caution">
    <text evidence="2">The sequence shown here is derived from an EMBL/GenBank/DDBJ whole genome shotgun (WGS) entry which is preliminary data.</text>
</comment>
<reference evidence="2" key="1">
    <citation type="submission" date="2021-01" db="EMBL/GenBank/DDBJ databases">
        <title>Adiantum capillus-veneris genome.</title>
        <authorList>
            <person name="Fang Y."/>
            <person name="Liao Q."/>
        </authorList>
    </citation>
    <scope>NUCLEOTIDE SEQUENCE</scope>
    <source>
        <strain evidence="2">H3</strain>
        <tissue evidence="2">Leaf</tissue>
    </source>
</reference>
<proteinExistence type="predicted"/>
<dbReference type="AlphaFoldDB" id="A0A9D4UY34"/>
<evidence type="ECO:0000313" key="2">
    <source>
        <dbReference type="EMBL" id="KAI5075522.1"/>
    </source>
</evidence>
<keyword evidence="3" id="KW-1185">Reference proteome</keyword>
<gene>
    <name evidence="2" type="ORF">GOP47_0009598</name>
</gene>
<dbReference type="Proteomes" id="UP000886520">
    <property type="component" value="Chromosome 9"/>
</dbReference>
<name>A0A9D4UY34_ADICA</name>
<dbReference type="EMBL" id="JABFUD020000009">
    <property type="protein sequence ID" value="KAI5075522.1"/>
    <property type="molecule type" value="Genomic_DNA"/>
</dbReference>
<protein>
    <submittedName>
        <fullName evidence="2">Uncharacterized protein</fullName>
    </submittedName>
</protein>
<accession>A0A9D4UY34</accession>
<feature type="compositionally biased region" description="Polar residues" evidence="1">
    <location>
        <begin position="59"/>
        <end position="68"/>
    </location>
</feature>
<evidence type="ECO:0000313" key="3">
    <source>
        <dbReference type="Proteomes" id="UP000886520"/>
    </source>
</evidence>
<organism evidence="2 3">
    <name type="scientific">Adiantum capillus-veneris</name>
    <name type="common">Maidenhair fern</name>
    <dbReference type="NCBI Taxonomy" id="13818"/>
    <lineage>
        <taxon>Eukaryota</taxon>
        <taxon>Viridiplantae</taxon>
        <taxon>Streptophyta</taxon>
        <taxon>Embryophyta</taxon>
        <taxon>Tracheophyta</taxon>
        <taxon>Polypodiopsida</taxon>
        <taxon>Polypodiidae</taxon>
        <taxon>Polypodiales</taxon>
        <taxon>Pteridineae</taxon>
        <taxon>Pteridaceae</taxon>
        <taxon>Vittarioideae</taxon>
        <taxon>Adiantum</taxon>
    </lineage>
</organism>